<dbReference type="Pfam" id="PF02861">
    <property type="entry name" value="Clp_N"/>
    <property type="match status" value="1"/>
</dbReference>
<evidence type="ECO:0000313" key="3">
    <source>
        <dbReference type="Proteomes" id="UP000515512"/>
    </source>
</evidence>
<evidence type="ECO:0000259" key="1">
    <source>
        <dbReference type="Pfam" id="PF02861"/>
    </source>
</evidence>
<sequence>MTRYEHPNPWIQDCAPVDVDAQQNAYALSSRVECGHRVWDLLHSGLEIAAADGVSRLGVEHLLLQLLRDPSLIPSDALRGMGLEPSIVFRRIADLALPGSEVAQGIWQPRKPTGKAFGD</sequence>
<dbReference type="InterPro" id="IPR004176">
    <property type="entry name" value="Clp_R_N"/>
</dbReference>
<dbReference type="InterPro" id="IPR036628">
    <property type="entry name" value="Clp_N_dom_sf"/>
</dbReference>
<dbReference type="EMBL" id="CP059399">
    <property type="protein sequence ID" value="QLY31864.1"/>
    <property type="molecule type" value="Genomic_DNA"/>
</dbReference>
<dbReference type="Proteomes" id="UP000515512">
    <property type="component" value="Chromosome"/>
</dbReference>
<dbReference type="RefSeq" id="WP_181583042.1">
    <property type="nucleotide sequence ID" value="NZ_CP059399.1"/>
</dbReference>
<dbReference type="GO" id="GO:0006508">
    <property type="term" value="P:proteolysis"/>
    <property type="evidence" value="ECO:0007669"/>
    <property type="project" value="UniProtKB-KW"/>
</dbReference>
<accession>A0A7D6Z5F3</accession>
<organism evidence="2 3">
    <name type="scientific">Nocardia huaxiensis</name>
    <dbReference type="NCBI Taxonomy" id="2755382"/>
    <lineage>
        <taxon>Bacteria</taxon>
        <taxon>Bacillati</taxon>
        <taxon>Actinomycetota</taxon>
        <taxon>Actinomycetes</taxon>
        <taxon>Mycobacteriales</taxon>
        <taxon>Nocardiaceae</taxon>
        <taxon>Nocardia</taxon>
    </lineage>
</organism>
<keyword evidence="2" id="KW-0645">Protease</keyword>
<proteinExistence type="predicted"/>
<gene>
    <name evidence="2" type="ORF">H0264_06025</name>
</gene>
<keyword evidence="2" id="KW-0378">Hydrolase</keyword>
<dbReference type="SUPFAM" id="SSF81923">
    <property type="entry name" value="Double Clp-N motif"/>
    <property type="match status" value="1"/>
</dbReference>
<feature type="domain" description="Clp R" evidence="1">
    <location>
        <begin position="36"/>
        <end position="95"/>
    </location>
</feature>
<dbReference type="GO" id="GO:0008233">
    <property type="term" value="F:peptidase activity"/>
    <property type="evidence" value="ECO:0007669"/>
    <property type="project" value="UniProtKB-KW"/>
</dbReference>
<keyword evidence="3" id="KW-1185">Reference proteome</keyword>
<reference evidence="2 3" key="1">
    <citation type="submission" date="2020-07" db="EMBL/GenBank/DDBJ databases">
        <authorList>
            <person name="Zhuang K."/>
            <person name="Ran Y."/>
        </authorList>
    </citation>
    <scope>NUCLEOTIDE SEQUENCE [LARGE SCALE GENOMIC DNA]</scope>
    <source>
        <strain evidence="2 3">WCH-YHL-001</strain>
    </source>
</reference>
<name>A0A7D6Z5F3_9NOCA</name>
<dbReference type="AlphaFoldDB" id="A0A7D6Z5F3"/>
<dbReference type="KEGG" id="nhu:H0264_06025"/>
<protein>
    <submittedName>
        <fullName evidence="2">Clp protease N-terminal domain-containing protein</fullName>
    </submittedName>
</protein>
<evidence type="ECO:0000313" key="2">
    <source>
        <dbReference type="EMBL" id="QLY31864.1"/>
    </source>
</evidence>
<dbReference type="Gene3D" id="1.10.1780.10">
    <property type="entry name" value="Clp, N-terminal domain"/>
    <property type="match status" value="1"/>
</dbReference>